<feature type="compositionally biased region" description="Basic and acidic residues" evidence="1">
    <location>
        <begin position="51"/>
        <end position="91"/>
    </location>
</feature>
<dbReference type="EMBL" id="VOIH02000001">
    <property type="protein sequence ID" value="KAF3455868.1"/>
    <property type="molecule type" value="Genomic_DNA"/>
</dbReference>
<proteinExistence type="predicted"/>
<protein>
    <recommendedName>
        <fullName evidence="4">Retrotransposon gag domain-containing protein</fullName>
    </recommendedName>
</protein>
<evidence type="ECO:0000256" key="1">
    <source>
        <dbReference type="SAM" id="MobiDB-lite"/>
    </source>
</evidence>
<sequence>MALYPRGNMAGPSIAASGAAAFDALVDKLLVQANLSGRIARVDLTSQGKARAREEGSDAERFSHSGKKTHVEDGDHSWRTTRDQRGKEPRVDEITRVDTPAGFSPLKFTLYDGIADPQDHIIHFKQPKRGAVMCKYRKDPDDLFRVQQQKGESLRDYIQRFNDMKVEIMDCPDVVVCNAFKCMVQKKPRNLLHTLQKAQTFIVLEEETALDVQRAVKEG</sequence>
<feature type="region of interest" description="Disordered" evidence="1">
    <location>
        <begin position="47"/>
        <end position="91"/>
    </location>
</feature>
<evidence type="ECO:0008006" key="4">
    <source>
        <dbReference type="Google" id="ProtNLM"/>
    </source>
</evidence>
<dbReference type="Proteomes" id="UP000796880">
    <property type="component" value="Unassembled WGS sequence"/>
</dbReference>
<organism evidence="2 3">
    <name type="scientific">Rhamnella rubrinervis</name>
    <dbReference type="NCBI Taxonomy" id="2594499"/>
    <lineage>
        <taxon>Eukaryota</taxon>
        <taxon>Viridiplantae</taxon>
        <taxon>Streptophyta</taxon>
        <taxon>Embryophyta</taxon>
        <taxon>Tracheophyta</taxon>
        <taxon>Spermatophyta</taxon>
        <taxon>Magnoliopsida</taxon>
        <taxon>eudicotyledons</taxon>
        <taxon>Gunneridae</taxon>
        <taxon>Pentapetalae</taxon>
        <taxon>rosids</taxon>
        <taxon>fabids</taxon>
        <taxon>Rosales</taxon>
        <taxon>Rhamnaceae</taxon>
        <taxon>rhamnoid group</taxon>
        <taxon>Rhamneae</taxon>
        <taxon>Rhamnella</taxon>
    </lineage>
</organism>
<evidence type="ECO:0000313" key="3">
    <source>
        <dbReference type="Proteomes" id="UP000796880"/>
    </source>
</evidence>
<comment type="caution">
    <text evidence="2">The sequence shown here is derived from an EMBL/GenBank/DDBJ whole genome shotgun (WGS) entry which is preliminary data.</text>
</comment>
<dbReference type="OrthoDB" id="1748993at2759"/>
<reference evidence="2" key="1">
    <citation type="submission" date="2020-03" db="EMBL/GenBank/DDBJ databases">
        <title>A high-quality chromosome-level genome assembly of a woody plant with both climbing and erect habits, Rhamnella rubrinervis.</title>
        <authorList>
            <person name="Lu Z."/>
            <person name="Yang Y."/>
            <person name="Zhu X."/>
            <person name="Sun Y."/>
        </authorList>
    </citation>
    <scope>NUCLEOTIDE SEQUENCE</scope>
    <source>
        <strain evidence="2">BYM</strain>
        <tissue evidence="2">Leaf</tissue>
    </source>
</reference>
<accession>A0A8K0HPQ4</accession>
<name>A0A8K0HPQ4_9ROSA</name>
<dbReference type="AlphaFoldDB" id="A0A8K0HPQ4"/>
<evidence type="ECO:0000313" key="2">
    <source>
        <dbReference type="EMBL" id="KAF3455868.1"/>
    </source>
</evidence>
<gene>
    <name evidence="2" type="ORF">FNV43_RR00510</name>
</gene>
<keyword evidence="3" id="KW-1185">Reference proteome</keyword>